<reference evidence="9 10" key="1">
    <citation type="submission" date="2018-02" db="EMBL/GenBank/DDBJ databases">
        <title>Genome sequence of the basidiomycete white-rot fungus Phlebia centrifuga.</title>
        <authorList>
            <person name="Granchi Z."/>
            <person name="Peng M."/>
            <person name="de Vries R.P."/>
            <person name="Hilden K."/>
            <person name="Makela M.R."/>
            <person name="Grigoriev I."/>
            <person name="Riley R."/>
        </authorList>
    </citation>
    <scope>NUCLEOTIDE SEQUENCE [LARGE SCALE GENOMIC DNA]</scope>
    <source>
        <strain evidence="9 10">FBCC195</strain>
    </source>
</reference>
<sequence length="110" mass="12338">MPQRRFRPSQLDHVEDLEEYRPGGLHPVAIGDTFASGRYRVLHKLGSGGTSTIWLARDRQPSERLMTLKVMRAEQSAKAKDKIAELAIPQNLHDILRANDYIALSPTSSS</sequence>
<comment type="catalytic activity">
    <reaction evidence="7">
        <text>L-threonyl-[protein] + ATP = O-phospho-L-threonyl-[protein] + ADP + H(+)</text>
        <dbReference type="Rhea" id="RHEA:46608"/>
        <dbReference type="Rhea" id="RHEA-COMP:11060"/>
        <dbReference type="Rhea" id="RHEA-COMP:11605"/>
        <dbReference type="ChEBI" id="CHEBI:15378"/>
        <dbReference type="ChEBI" id="CHEBI:30013"/>
        <dbReference type="ChEBI" id="CHEBI:30616"/>
        <dbReference type="ChEBI" id="CHEBI:61977"/>
        <dbReference type="ChEBI" id="CHEBI:456216"/>
        <dbReference type="EC" id="2.7.11.1"/>
    </reaction>
</comment>
<evidence type="ECO:0000256" key="2">
    <source>
        <dbReference type="ARBA" id="ARBA00022527"/>
    </source>
</evidence>
<evidence type="ECO:0000256" key="6">
    <source>
        <dbReference type="ARBA" id="ARBA00022840"/>
    </source>
</evidence>
<dbReference type="SUPFAM" id="SSF56112">
    <property type="entry name" value="Protein kinase-like (PK-like)"/>
    <property type="match status" value="1"/>
</dbReference>
<evidence type="ECO:0000313" key="10">
    <source>
        <dbReference type="Proteomes" id="UP000186601"/>
    </source>
</evidence>
<dbReference type="STRING" id="98765.A0A2R6PNM3"/>
<dbReference type="EC" id="2.7.11.1" evidence="1"/>
<organism evidence="9 10">
    <name type="scientific">Hermanssonia centrifuga</name>
    <dbReference type="NCBI Taxonomy" id="98765"/>
    <lineage>
        <taxon>Eukaryota</taxon>
        <taxon>Fungi</taxon>
        <taxon>Dikarya</taxon>
        <taxon>Basidiomycota</taxon>
        <taxon>Agaricomycotina</taxon>
        <taxon>Agaricomycetes</taxon>
        <taxon>Polyporales</taxon>
        <taxon>Meruliaceae</taxon>
        <taxon>Hermanssonia</taxon>
    </lineage>
</organism>
<keyword evidence="10" id="KW-1185">Reference proteome</keyword>
<comment type="caution">
    <text evidence="9">The sequence shown here is derived from an EMBL/GenBank/DDBJ whole genome shotgun (WGS) entry which is preliminary data.</text>
</comment>
<dbReference type="EMBL" id="MLYV02000446">
    <property type="protein sequence ID" value="PSR94657.1"/>
    <property type="molecule type" value="Genomic_DNA"/>
</dbReference>
<name>A0A2R6PNM3_9APHY</name>
<evidence type="ECO:0000256" key="1">
    <source>
        <dbReference type="ARBA" id="ARBA00012513"/>
    </source>
</evidence>
<keyword evidence="6" id="KW-0067">ATP-binding</keyword>
<dbReference type="GO" id="GO:0005737">
    <property type="term" value="C:cytoplasm"/>
    <property type="evidence" value="ECO:0007669"/>
    <property type="project" value="TreeGrafter"/>
</dbReference>
<dbReference type="GO" id="GO:0004674">
    <property type="term" value="F:protein serine/threonine kinase activity"/>
    <property type="evidence" value="ECO:0007669"/>
    <property type="project" value="UniProtKB-KW"/>
</dbReference>
<dbReference type="Proteomes" id="UP000186601">
    <property type="component" value="Unassembled WGS sequence"/>
</dbReference>
<keyword evidence="3" id="KW-0808">Transferase</keyword>
<keyword evidence="2" id="KW-0723">Serine/threonine-protein kinase</keyword>
<proteinExistence type="predicted"/>
<evidence type="ECO:0000313" key="9">
    <source>
        <dbReference type="EMBL" id="PSR94657.1"/>
    </source>
</evidence>
<evidence type="ECO:0000256" key="7">
    <source>
        <dbReference type="ARBA" id="ARBA00047899"/>
    </source>
</evidence>
<evidence type="ECO:0000256" key="4">
    <source>
        <dbReference type="ARBA" id="ARBA00022741"/>
    </source>
</evidence>
<dbReference type="PANTHER" id="PTHR47634">
    <property type="entry name" value="PROTEIN KINASE DOMAIN-CONTAINING PROTEIN-RELATED"/>
    <property type="match status" value="1"/>
</dbReference>
<evidence type="ECO:0000256" key="3">
    <source>
        <dbReference type="ARBA" id="ARBA00022679"/>
    </source>
</evidence>
<dbReference type="AlphaFoldDB" id="A0A2R6PNM3"/>
<evidence type="ECO:0000256" key="8">
    <source>
        <dbReference type="ARBA" id="ARBA00048679"/>
    </source>
</evidence>
<dbReference type="InterPro" id="IPR011009">
    <property type="entry name" value="Kinase-like_dom_sf"/>
</dbReference>
<evidence type="ECO:0000256" key="5">
    <source>
        <dbReference type="ARBA" id="ARBA00022777"/>
    </source>
</evidence>
<dbReference type="InterPro" id="IPR051334">
    <property type="entry name" value="SRPK"/>
</dbReference>
<comment type="catalytic activity">
    <reaction evidence="8">
        <text>L-seryl-[protein] + ATP = O-phospho-L-seryl-[protein] + ADP + H(+)</text>
        <dbReference type="Rhea" id="RHEA:17989"/>
        <dbReference type="Rhea" id="RHEA-COMP:9863"/>
        <dbReference type="Rhea" id="RHEA-COMP:11604"/>
        <dbReference type="ChEBI" id="CHEBI:15378"/>
        <dbReference type="ChEBI" id="CHEBI:29999"/>
        <dbReference type="ChEBI" id="CHEBI:30616"/>
        <dbReference type="ChEBI" id="CHEBI:83421"/>
        <dbReference type="ChEBI" id="CHEBI:456216"/>
        <dbReference type="EC" id="2.7.11.1"/>
    </reaction>
</comment>
<dbReference type="GO" id="GO:0005634">
    <property type="term" value="C:nucleus"/>
    <property type="evidence" value="ECO:0007669"/>
    <property type="project" value="TreeGrafter"/>
</dbReference>
<keyword evidence="4" id="KW-0547">Nucleotide-binding</keyword>
<keyword evidence="5" id="KW-0418">Kinase</keyword>
<dbReference type="GO" id="GO:0050684">
    <property type="term" value="P:regulation of mRNA processing"/>
    <property type="evidence" value="ECO:0007669"/>
    <property type="project" value="TreeGrafter"/>
</dbReference>
<dbReference type="PANTHER" id="PTHR47634:SF9">
    <property type="entry name" value="PROTEIN KINASE DOMAIN-CONTAINING PROTEIN-RELATED"/>
    <property type="match status" value="1"/>
</dbReference>
<protein>
    <recommendedName>
        <fullName evidence="1">non-specific serine/threonine protein kinase</fullName>
        <ecNumber evidence="1">2.7.11.1</ecNumber>
    </recommendedName>
</protein>
<dbReference type="OrthoDB" id="5979581at2759"/>
<dbReference type="GO" id="GO:0000245">
    <property type="term" value="P:spliceosomal complex assembly"/>
    <property type="evidence" value="ECO:0007669"/>
    <property type="project" value="TreeGrafter"/>
</dbReference>
<gene>
    <name evidence="9" type="ORF">PHLCEN_2v4389</name>
</gene>
<dbReference type="GO" id="GO:0005524">
    <property type="term" value="F:ATP binding"/>
    <property type="evidence" value="ECO:0007669"/>
    <property type="project" value="UniProtKB-KW"/>
</dbReference>
<accession>A0A2R6PNM3</accession>
<dbReference type="Gene3D" id="3.30.200.20">
    <property type="entry name" value="Phosphorylase Kinase, domain 1"/>
    <property type="match status" value="1"/>
</dbReference>